<dbReference type="InterPro" id="IPR038231">
    <property type="entry name" value="MepB-like_sf"/>
</dbReference>
<dbReference type="AlphaFoldDB" id="U4KK63"/>
<dbReference type="STRING" id="1318466.BN85403300"/>
<organism evidence="1 2">
    <name type="scientific">Alteracholeplasma palmae (strain ATCC 49389 / J233)</name>
    <name type="common">Acholeplasma palmae</name>
    <dbReference type="NCBI Taxonomy" id="1318466"/>
    <lineage>
        <taxon>Bacteria</taxon>
        <taxon>Bacillati</taxon>
        <taxon>Mycoplasmatota</taxon>
        <taxon>Mollicutes</taxon>
        <taxon>Acholeplasmatales</taxon>
        <taxon>Acholeplasmataceae</taxon>
        <taxon>Acholeplasma</taxon>
    </lineage>
</organism>
<dbReference type="Pfam" id="PF08877">
    <property type="entry name" value="MepB-like"/>
    <property type="match status" value="1"/>
</dbReference>
<dbReference type="OrthoDB" id="4954833at2"/>
<dbReference type="EMBL" id="FO681347">
    <property type="protein sequence ID" value="CCV63907.1"/>
    <property type="molecule type" value="Genomic_DNA"/>
</dbReference>
<evidence type="ECO:0000313" key="2">
    <source>
        <dbReference type="Proteomes" id="UP000032740"/>
    </source>
</evidence>
<name>U4KK63_ALTPJ</name>
<dbReference type="RefSeq" id="WP_026656206.1">
    <property type="nucleotide sequence ID" value="NC_022538.1"/>
</dbReference>
<evidence type="ECO:0000313" key="1">
    <source>
        <dbReference type="EMBL" id="CCV63907.1"/>
    </source>
</evidence>
<dbReference type="KEGG" id="apal:BN85403300"/>
<reference evidence="1 2" key="1">
    <citation type="journal article" date="2013" name="J. Mol. Microbiol. Biotechnol.">
        <title>Analysis of the Complete Genomes of Acholeplasma brassicae , A. palmae and A. laidlawii and Their Comparison to the Obligate Parasites from ' Candidatus Phytoplasma'.</title>
        <authorList>
            <person name="Kube M."/>
            <person name="Siewert C."/>
            <person name="Migdoll A.M."/>
            <person name="Duduk B."/>
            <person name="Holz S."/>
            <person name="Rabus R."/>
            <person name="Seemuller E."/>
            <person name="Mitrovic J."/>
            <person name="Muller I."/>
            <person name="Buttner C."/>
            <person name="Reinhardt R."/>
        </authorList>
    </citation>
    <scope>NUCLEOTIDE SEQUENCE [LARGE SCALE GENOMIC DNA]</scope>
    <source>
        <strain evidence="1 2">J233</strain>
    </source>
</reference>
<proteinExistence type="predicted"/>
<evidence type="ECO:0008006" key="3">
    <source>
        <dbReference type="Google" id="ProtNLM"/>
    </source>
</evidence>
<accession>U4KK63</accession>
<dbReference type="Proteomes" id="UP000032740">
    <property type="component" value="Chromosome"/>
</dbReference>
<dbReference type="InterPro" id="IPR011235">
    <property type="entry name" value="MepB-like"/>
</dbReference>
<sequence>MKSINIIKLVFPDFEVIQYDNQNDLYEGFVFVSNSFKYRSRLAKKTPKKEGYFVTFWEKIDGINHPYNKEDTCDYFIILVIDEENKGYFKIPKKDLIEKGIVKSETQKGKMGMRVYPSWNLGLLNKEASKTQKWQLEYFYNL</sequence>
<dbReference type="PIRSF" id="PIRSF032285">
    <property type="entry name" value="UCP032285"/>
    <property type="match status" value="1"/>
</dbReference>
<protein>
    <recommendedName>
        <fullName evidence="3">MepB protein</fullName>
    </recommendedName>
</protein>
<keyword evidence="2" id="KW-1185">Reference proteome</keyword>
<dbReference type="Gene3D" id="3.40.1350.140">
    <property type="entry name" value="MepB-like"/>
    <property type="match status" value="1"/>
</dbReference>
<dbReference type="HOGENOM" id="CLU_111604_0_1_14"/>
<gene>
    <name evidence="1" type="ORF">BN85403300</name>
</gene>